<evidence type="ECO:0000256" key="2">
    <source>
        <dbReference type="ARBA" id="ARBA00022679"/>
    </source>
</evidence>
<comment type="caution">
    <text evidence="5">The sequence shown here is derived from an EMBL/GenBank/DDBJ whole genome shotgun (WGS) entry which is preliminary data.</text>
</comment>
<dbReference type="PANTHER" id="PTHR43464">
    <property type="entry name" value="METHYLTRANSFERASE"/>
    <property type="match status" value="1"/>
</dbReference>
<evidence type="ECO:0000256" key="1">
    <source>
        <dbReference type="ARBA" id="ARBA00022603"/>
    </source>
</evidence>
<dbReference type="GO" id="GO:0032259">
    <property type="term" value="P:methylation"/>
    <property type="evidence" value="ECO:0007669"/>
    <property type="project" value="UniProtKB-KW"/>
</dbReference>
<keyword evidence="2" id="KW-0808">Transferase</keyword>
<dbReference type="EMBL" id="JAASRM010000001">
    <property type="protein sequence ID" value="NIK89456.1"/>
    <property type="molecule type" value="Genomic_DNA"/>
</dbReference>
<dbReference type="CDD" id="cd02440">
    <property type="entry name" value="AdoMet_MTases"/>
    <property type="match status" value="1"/>
</dbReference>
<sequence length="209" mass="22891">MTHAQKPEQYESAQSGFTQIYAETNPPWDIGKPQPPFIAIENEIEGPLLDCGCGTGGTAVYFAKRGLAVTGIDFVEEAIARAKTRAAKEGVTVDFQVKDAMTLAQWDKRFVSVIDSGLYHVYEAAQRKAYVQGLAHVLNTNGRLYLFAFAEGPKAPGGGLSRADIAADFAEGWQIEALDFAPSELNPAYEHPEHLDGLQMWFAVIRRIA</sequence>
<evidence type="ECO:0000313" key="5">
    <source>
        <dbReference type="EMBL" id="NIK89456.1"/>
    </source>
</evidence>
<gene>
    <name evidence="5" type="ORF">FHS83_002774</name>
</gene>
<organism evidence="5 6">
    <name type="scientific">Rhizomicrobium palustre</name>
    <dbReference type="NCBI Taxonomy" id="189966"/>
    <lineage>
        <taxon>Bacteria</taxon>
        <taxon>Pseudomonadati</taxon>
        <taxon>Pseudomonadota</taxon>
        <taxon>Alphaproteobacteria</taxon>
        <taxon>Micropepsales</taxon>
        <taxon>Micropepsaceae</taxon>
        <taxon>Rhizomicrobium</taxon>
    </lineage>
</organism>
<dbReference type="AlphaFoldDB" id="A0A846N156"/>
<keyword evidence="6" id="KW-1185">Reference proteome</keyword>
<reference evidence="5 6" key="1">
    <citation type="submission" date="2020-03" db="EMBL/GenBank/DDBJ databases">
        <title>Genomic Encyclopedia of Type Strains, Phase IV (KMG-IV): sequencing the most valuable type-strain genomes for metagenomic binning, comparative biology and taxonomic classification.</title>
        <authorList>
            <person name="Goeker M."/>
        </authorList>
    </citation>
    <scope>NUCLEOTIDE SEQUENCE [LARGE SCALE GENOMIC DNA]</scope>
    <source>
        <strain evidence="5 6">DSM 19867</strain>
    </source>
</reference>
<protein>
    <submittedName>
        <fullName evidence="5">2-polyprenyl-3-methyl-5-hydroxy-6-metoxy-1, 4-benzoquinol methylase</fullName>
    </submittedName>
</protein>
<dbReference type="Pfam" id="PF13649">
    <property type="entry name" value="Methyltransf_25"/>
    <property type="match status" value="1"/>
</dbReference>
<dbReference type="RefSeq" id="WP_167083541.1">
    <property type="nucleotide sequence ID" value="NZ_BAAADC010000001.1"/>
</dbReference>
<evidence type="ECO:0000313" key="6">
    <source>
        <dbReference type="Proteomes" id="UP000570514"/>
    </source>
</evidence>
<dbReference type="GO" id="GO:0008168">
    <property type="term" value="F:methyltransferase activity"/>
    <property type="evidence" value="ECO:0007669"/>
    <property type="project" value="UniProtKB-KW"/>
</dbReference>
<dbReference type="InterPro" id="IPR029063">
    <property type="entry name" value="SAM-dependent_MTases_sf"/>
</dbReference>
<dbReference type="SUPFAM" id="SSF53335">
    <property type="entry name" value="S-adenosyl-L-methionine-dependent methyltransferases"/>
    <property type="match status" value="1"/>
</dbReference>
<keyword evidence="1 5" id="KW-0489">Methyltransferase</keyword>
<feature type="domain" description="Methyltransferase" evidence="4">
    <location>
        <begin position="49"/>
        <end position="142"/>
    </location>
</feature>
<dbReference type="InterPro" id="IPR041698">
    <property type="entry name" value="Methyltransf_25"/>
</dbReference>
<dbReference type="PANTHER" id="PTHR43464:SF19">
    <property type="entry name" value="UBIQUINONE BIOSYNTHESIS O-METHYLTRANSFERASE, MITOCHONDRIAL"/>
    <property type="match status" value="1"/>
</dbReference>
<evidence type="ECO:0000256" key="3">
    <source>
        <dbReference type="ARBA" id="ARBA00022691"/>
    </source>
</evidence>
<proteinExistence type="predicted"/>
<name>A0A846N156_9PROT</name>
<evidence type="ECO:0000259" key="4">
    <source>
        <dbReference type="Pfam" id="PF13649"/>
    </source>
</evidence>
<accession>A0A846N156</accession>
<keyword evidence="3" id="KW-0949">S-adenosyl-L-methionine</keyword>
<dbReference type="Gene3D" id="3.40.50.150">
    <property type="entry name" value="Vaccinia Virus protein VP39"/>
    <property type="match status" value="1"/>
</dbReference>
<dbReference type="Proteomes" id="UP000570514">
    <property type="component" value="Unassembled WGS sequence"/>
</dbReference>